<feature type="compositionally biased region" description="Polar residues" evidence="1">
    <location>
        <begin position="52"/>
        <end position="61"/>
    </location>
</feature>
<feature type="region of interest" description="Disordered" evidence="1">
    <location>
        <begin position="1"/>
        <end position="63"/>
    </location>
</feature>
<dbReference type="InterPro" id="IPR052772">
    <property type="entry name" value="Endo/PolyKinase_Domain-Protein"/>
</dbReference>
<dbReference type="Gene3D" id="3.40.50.300">
    <property type="entry name" value="P-loop containing nucleotide triphosphate hydrolases"/>
    <property type="match status" value="1"/>
</dbReference>
<dbReference type="Pfam" id="PF25124">
    <property type="entry name" value="DUF7816"/>
    <property type="match status" value="1"/>
</dbReference>
<dbReference type="GO" id="GO:0005634">
    <property type="term" value="C:nucleus"/>
    <property type="evidence" value="ECO:0007669"/>
    <property type="project" value="TreeGrafter"/>
</dbReference>
<dbReference type="InterPro" id="IPR056720">
    <property type="entry name" value="DUF7818"/>
</dbReference>
<dbReference type="GO" id="GO:0004519">
    <property type="term" value="F:endonuclease activity"/>
    <property type="evidence" value="ECO:0007669"/>
    <property type="project" value="TreeGrafter"/>
</dbReference>
<dbReference type="InterPro" id="IPR036063">
    <property type="entry name" value="Smr_dom_sf"/>
</dbReference>
<feature type="compositionally biased region" description="Low complexity" evidence="1">
    <location>
        <begin position="638"/>
        <end position="653"/>
    </location>
</feature>
<keyword evidence="5" id="KW-1185">Reference proteome</keyword>
<reference evidence="4" key="1">
    <citation type="thesis" date="2021" institute="BYU ScholarsArchive" country="Provo, UT, USA">
        <title>Applications of and Algorithms for Genome Assembly and Genomic Analyses with an Emphasis on Marine Teleosts.</title>
        <authorList>
            <person name="Pickett B.D."/>
        </authorList>
    </citation>
    <scope>NUCLEOTIDE SEQUENCE</scope>
    <source>
        <strain evidence="4">HI-2016</strain>
    </source>
</reference>
<feature type="compositionally biased region" description="Polar residues" evidence="1">
    <location>
        <begin position="24"/>
        <end position="33"/>
    </location>
</feature>
<dbReference type="PROSITE" id="PS50828">
    <property type="entry name" value="SMR"/>
    <property type="match status" value="1"/>
</dbReference>
<dbReference type="InterPro" id="IPR056719">
    <property type="entry name" value="DUF7817"/>
</dbReference>
<dbReference type="Gene3D" id="1.10.8.10">
    <property type="entry name" value="DNA helicase RuvA subunit, C-terminal domain"/>
    <property type="match status" value="1"/>
</dbReference>
<dbReference type="Pfam" id="PF01713">
    <property type="entry name" value="Smr"/>
    <property type="match status" value="1"/>
</dbReference>
<dbReference type="SMART" id="SM00463">
    <property type="entry name" value="SMR"/>
    <property type="match status" value="1"/>
</dbReference>
<feature type="compositionally biased region" description="Basic and acidic residues" evidence="1">
    <location>
        <begin position="1242"/>
        <end position="1251"/>
    </location>
</feature>
<feature type="region of interest" description="Disordered" evidence="1">
    <location>
        <begin position="911"/>
        <end position="985"/>
    </location>
</feature>
<dbReference type="Pfam" id="PF02845">
    <property type="entry name" value="CUE"/>
    <property type="match status" value="1"/>
</dbReference>
<dbReference type="PROSITE" id="PS51140">
    <property type="entry name" value="CUE"/>
    <property type="match status" value="1"/>
</dbReference>
<organism evidence="4 5">
    <name type="scientific">Albula glossodonta</name>
    <name type="common">roundjaw bonefish</name>
    <dbReference type="NCBI Taxonomy" id="121402"/>
    <lineage>
        <taxon>Eukaryota</taxon>
        <taxon>Metazoa</taxon>
        <taxon>Chordata</taxon>
        <taxon>Craniata</taxon>
        <taxon>Vertebrata</taxon>
        <taxon>Euteleostomi</taxon>
        <taxon>Actinopterygii</taxon>
        <taxon>Neopterygii</taxon>
        <taxon>Teleostei</taxon>
        <taxon>Albuliformes</taxon>
        <taxon>Albulidae</taxon>
        <taxon>Albula</taxon>
    </lineage>
</organism>
<sequence>MPRKKKSGQSPARVPGLSAECGVSLNSSGSVNDRSMAKNEAKNNDNWGAGIPNSSKSTNPGISGKEEIVNKMQEMFSHLDPEVIYLVLNECDFRVENAMDALLELSVAAEGAAPPPAVSGFELAAALLYSKPQQSDTTSMVANGPQELVGKGGEKEDLDTMGTHLTAEFDTLIEQEIETLSTQPALLGEPFPSVPQQGEKHPPCQALPELLQSTVVQDQRHGLGHQVQPDGSYEFPRNHSPISGLSFTGGPLRQECPGLLDFSHLATDSATKKPTLDLGSPSRPSAFQAYKKSPMSTMSAGSLVTAHSHREEEIPGSGGGSGQGQSKERKETLAAPSLFWNTKAPEFHPRPPGPAFITPVVLNPTAWRSQPTSHWFGQGPVQQAPLKPSATIPKSWTLPAAPKSTPPFKSTHLEGKVLVLLRGAPGSGKSTLARTILNQNPGGVVLSSDEFFMCNGQYRFNPELLTEAHEWNRSRAKNAFEKGLSPIIIDNTNMQAWEMKPYVALGKQHNYKVLFREPDTWWKFKPKELERRTKHGVPKEKIRRMLERYERHVSVESVMCSFDKRPELSDSNSNSMTHLLPETSLSQPLPSEVKPDLVEEPYLSLSSAQSHTHGHTQLFSSLPDVSSVGRSSVRKDSLVSGSSGSLHGSNASLPAHGQTLQPAGAEQLDASALDWELDTLTAPGQEDQALDISWQEPGRTDEEPVAFSESIGQRVRRHRAHQRQTDTHQDKAALLESSDALPTLTGQVEREEEGVSDIWATGSNRVRPELLDFVGDWPSEGLGPREQRQRAGHGKGTQQDEKSSGAEDGEQNQRTKAADAAEQNKTEFQKLLDLLQSSTDLIQNQTSPSSGSPVDLTPCSSSENLSQDPESGYQGTLSPSLSSGEGQDQKVGKDSRPELLDCVTDWTLSDITPVRETPESAARPSVAMALPPLETTQTNVFTPKRGAEQQSRSLEDQDSPSSVTKDLGSAGQKAESPGGGGGVEAVTLVGSQERRLRQNRRSGKQCKLALTFTNNSPTSPRPLLESPQAPARPIPITPETPTLLCTGRSVQTDPQDFALLWRLDHQQQADVSVVCPNVIVLSVKNNFQSKPASMKESPGHQEVPYRVVHDKGTQVEEQELESESSSKFKDLQILSQHFKLVNFDTLEDLYDKCHEDIQWTTNLLLDSGEELFRYDGNDDSSQDDVEQAAKEHLIQGRDIDSNENLTNVHVNWGACGGRGVEQLAEVCSPESEGVGGEAGSGEAEKFPDPKETSAQGGSVLGAQCRSGTSEHEPAPKLTQEAEEDSLKDLPEPEELSIGQPSEETDTSQQVLDSGETKPAGELESGSAGEIDRPQDLDTNQPSPTMPALGDYGALIRELESREEPNNPMSVDEVTQSLLFQLGEMNKREKEAEQREREMERASHAKLDRTPLNIQSLELKIPPELALQLSELFGPVGIDPGSLTPEDCSVQIDLNLARLLHQKWKDTIQERQRQEALSYHLLQESSVHWGESQTPKGTSRDGAWGPHFLIGTDGFASLGQSEVADSFPFMDHWNVPQSHVSLRDIMLEEQVLQEHKEKSRESRTDSRKDGAALLKEQQLYSTFPSIDRHFLNDIFKDHNYSLEQTTQFLRSLLDEGPVKTVVAQDVAPPRDTQRAASSERRRKGKEVVTKPEFQDTEDPEYEDFRTEAMLQRRKQQECFSKAAGAYRQGMKDVASFYAQQGHLHGQKMKEANDRAAMQIFERVNATLLPQNILDLHGLHVDEALYHLKRVLEDKTAEWQQGGCRPKLSVITGKGNHSQGGVARIRPAVIDYLTSHDYMFTEPKCGLLLVTLH</sequence>
<evidence type="ECO:0000259" key="3">
    <source>
        <dbReference type="PROSITE" id="PS51140"/>
    </source>
</evidence>
<dbReference type="SUPFAM" id="SSF160443">
    <property type="entry name" value="SMR domain-like"/>
    <property type="match status" value="1"/>
</dbReference>
<dbReference type="Pfam" id="PF13671">
    <property type="entry name" value="AAA_33"/>
    <property type="match status" value="1"/>
</dbReference>
<evidence type="ECO:0000313" key="4">
    <source>
        <dbReference type="EMBL" id="KAG9342437.1"/>
    </source>
</evidence>
<feature type="region of interest" description="Disordered" evidence="1">
    <location>
        <begin position="272"/>
        <end position="331"/>
    </location>
</feature>
<feature type="compositionally biased region" description="Polar residues" evidence="1">
    <location>
        <begin position="842"/>
        <end position="886"/>
    </location>
</feature>
<feature type="region of interest" description="Disordered" evidence="1">
    <location>
        <begin position="842"/>
        <end position="898"/>
    </location>
</feature>
<dbReference type="InterPro" id="IPR041801">
    <property type="entry name" value="N4BP2_CUE"/>
</dbReference>
<feature type="compositionally biased region" description="Basic and acidic residues" evidence="1">
    <location>
        <begin position="887"/>
        <end position="898"/>
    </location>
</feature>
<evidence type="ECO:0000259" key="2">
    <source>
        <dbReference type="PROSITE" id="PS50828"/>
    </source>
</evidence>
<dbReference type="EMBL" id="JAFBMS010000028">
    <property type="protein sequence ID" value="KAG9342437.1"/>
    <property type="molecule type" value="Genomic_DNA"/>
</dbReference>
<dbReference type="Pfam" id="PF25125">
    <property type="entry name" value="DUF7817"/>
    <property type="match status" value="1"/>
</dbReference>
<dbReference type="InterPro" id="IPR003892">
    <property type="entry name" value="CUE"/>
</dbReference>
<feature type="region of interest" description="Disordered" evidence="1">
    <location>
        <begin position="775"/>
        <end position="821"/>
    </location>
</feature>
<feature type="region of interest" description="Disordered" evidence="1">
    <location>
        <begin position="1622"/>
        <end position="1657"/>
    </location>
</feature>
<dbReference type="GO" id="GO:0043130">
    <property type="term" value="F:ubiquitin binding"/>
    <property type="evidence" value="ECO:0007669"/>
    <property type="project" value="InterPro"/>
</dbReference>
<dbReference type="InterPro" id="IPR027417">
    <property type="entry name" value="P-loop_NTPase"/>
</dbReference>
<feature type="domain" description="Smr" evidence="2">
    <location>
        <begin position="1732"/>
        <end position="1811"/>
    </location>
</feature>
<dbReference type="Proteomes" id="UP000824540">
    <property type="component" value="Unassembled WGS sequence"/>
</dbReference>
<dbReference type="SUPFAM" id="SSF46934">
    <property type="entry name" value="UBA-like"/>
    <property type="match status" value="1"/>
</dbReference>
<feature type="region of interest" description="Disordered" evidence="1">
    <location>
        <begin position="1227"/>
        <end position="1348"/>
    </location>
</feature>
<dbReference type="Gene3D" id="3.30.1370.110">
    <property type="match status" value="1"/>
</dbReference>
<dbReference type="SMART" id="SM01162">
    <property type="entry name" value="DUF1771"/>
    <property type="match status" value="1"/>
</dbReference>
<dbReference type="PANTHER" id="PTHR46535:SF1">
    <property type="entry name" value="NEDD4-BINDING PROTEIN 2"/>
    <property type="match status" value="1"/>
</dbReference>
<name>A0A8T2P1A4_9TELE</name>
<evidence type="ECO:0008006" key="6">
    <source>
        <dbReference type="Google" id="ProtNLM"/>
    </source>
</evidence>
<gene>
    <name evidence="4" type="ORF">JZ751_016439</name>
</gene>
<dbReference type="SMART" id="SM00546">
    <property type="entry name" value="CUE"/>
    <property type="match status" value="2"/>
</dbReference>
<dbReference type="OrthoDB" id="3231855at2759"/>
<dbReference type="SUPFAM" id="SSF52540">
    <property type="entry name" value="P-loop containing nucleoside triphosphate hydrolases"/>
    <property type="match status" value="1"/>
</dbReference>
<feature type="compositionally biased region" description="Polar residues" evidence="1">
    <location>
        <begin position="1298"/>
        <end position="1311"/>
    </location>
</feature>
<feature type="region of interest" description="Disordered" evidence="1">
    <location>
        <begin position="1011"/>
        <end position="1033"/>
    </location>
</feature>
<protein>
    <recommendedName>
        <fullName evidence="6">NEDD4-binding protein 2</fullName>
    </recommendedName>
</protein>
<feature type="compositionally biased region" description="Basic and acidic residues" evidence="1">
    <location>
        <begin position="723"/>
        <end position="733"/>
    </location>
</feature>
<feature type="compositionally biased region" description="Basic and acidic residues" evidence="1">
    <location>
        <begin position="1630"/>
        <end position="1652"/>
    </location>
</feature>
<comment type="caution">
    <text evidence="4">The sequence shown here is derived from an EMBL/GenBank/DDBJ whole genome shotgun (WGS) entry which is preliminary data.</text>
</comment>
<feature type="compositionally biased region" description="Polar residues" evidence="1">
    <location>
        <begin position="569"/>
        <end position="589"/>
    </location>
</feature>
<feature type="region of interest" description="Disordered" evidence="1">
    <location>
        <begin position="709"/>
        <end position="754"/>
    </location>
</feature>
<feature type="region of interest" description="Disordered" evidence="1">
    <location>
        <begin position="633"/>
        <end position="657"/>
    </location>
</feature>
<feature type="domain" description="CUE" evidence="3">
    <location>
        <begin position="64"/>
        <end position="107"/>
    </location>
</feature>
<feature type="region of interest" description="Disordered" evidence="1">
    <location>
        <begin position="565"/>
        <end position="592"/>
    </location>
</feature>
<dbReference type="PANTHER" id="PTHR46535">
    <property type="entry name" value="NEDD4-BINDING PROTEIN 2"/>
    <property type="match status" value="1"/>
</dbReference>
<dbReference type="InterPro" id="IPR009060">
    <property type="entry name" value="UBA-like_sf"/>
</dbReference>
<dbReference type="CDD" id="cd14365">
    <property type="entry name" value="CUE_N4BP2"/>
    <property type="match status" value="1"/>
</dbReference>
<evidence type="ECO:0000256" key="1">
    <source>
        <dbReference type="SAM" id="MobiDB-lite"/>
    </source>
</evidence>
<proteinExistence type="predicted"/>
<dbReference type="Pfam" id="PF08590">
    <property type="entry name" value="DUF1771"/>
    <property type="match status" value="1"/>
</dbReference>
<feature type="compositionally biased region" description="Basic and acidic residues" evidence="1">
    <location>
        <begin position="798"/>
        <end position="821"/>
    </location>
</feature>
<dbReference type="CDD" id="cd14279">
    <property type="entry name" value="CUE"/>
    <property type="match status" value="1"/>
</dbReference>
<evidence type="ECO:0000313" key="5">
    <source>
        <dbReference type="Proteomes" id="UP000824540"/>
    </source>
</evidence>
<dbReference type="InterPro" id="IPR056718">
    <property type="entry name" value="DUF7816"/>
</dbReference>
<dbReference type="Pfam" id="PF25126">
    <property type="entry name" value="DUF7818"/>
    <property type="match status" value="1"/>
</dbReference>
<accession>A0A8T2P1A4</accession>
<dbReference type="InterPro" id="IPR013899">
    <property type="entry name" value="DUF1771"/>
</dbReference>
<dbReference type="InterPro" id="IPR002625">
    <property type="entry name" value="Smr_dom"/>
</dbReference>